<sequence>MLALGTPEAVAGYRQARRAAAAAVSEAKQRVWEKFGEAMEKDFRSAPKCFWKTVRHLRRENGNHPSCVHTEAELEADGGSSSVSWGEVAEVVKQLHSGKAPGTDEFAQKC</sequence>
<dbReference type="EMBL" id="CM055735">
    <property type="protein sequence ID" value="KAJ8008627.1"/>
    <property type="molecule type" value="Genomic_DNA"/>
</dbReference>
<evidence type="ECO:0000313" key="2">
    <source>
        <dbReference type="Proteomes" id="UP001157502"/>
    </source>
</evidence>
<protein>
    <submittedName>
        <fullName evidence="1">Uncharacterized protein</fullName>
    </submittedName>
</protein>
<organism evidence="1 2">
    <name type="scientific">Dallia pectoralis</name>
    <name type="common">Alaska blackfish</name>
    <dbReference type="NCBI Taxonomy" id="75939"/>
    <lineage>
        <taxon>Eukaryota</taxon>
        <taxon>Metazoa</taxon>
        <taxon>Chordata</taxon>
        <taxon>Craniata</taxon>
        <taxon>Vertebrata</taxon>
        <taxon>Euteleostomi</taxon>
        <taxon>Actinopterygii</taxon>
        <taxon>Neopterygii</taxon>
        <taxon>Teleostei</taxon>
        <taxon>Protacanthopterygii</taxon>
        <taxon>Esociformes</taxon>
        <taxon>Umbridae</taxon>
        <taxon>Dallia</taxon>
    </lineage>
</organism>
<comment type="caution">
    <text evidence="1">The sequence shown here is derived from an EMBL/GenBank/DDBJ whole genome shotgun (WGS) entry which is preliminary data.</text>
</comment>
<evidence type="ECO:0000313" key="1">
    <source>
        <dbReference type="EMBL" id="KAJ8008627.1"/>
    </source>
</evidence>
<keyword evidence="2" id="KW-1185">Reference proteome</keyword>
<dbReference type="Proteomes" id="UP001157502">
    <property type="component" value="Chromosome 8"/>
</dbReference>
<reference evidence="1" key="1">
    <citation type="submission" date="2021-05" db="EMBL/GenBank/DDBJ databases">
        <authorList>
            <person name="Pan Q."/>
            <person name="Jouanno E."/>
            <person name="Zahm M."/>
            <person name="Klopp C."/>
            <person name="Cabau C."/>
            <person name="Louis A."/>
            <person name="Berthelot C."/>
            <person name="Parey E."/>
            <person name="Roest Crollius H."/>
            <person name="Montfort J."/>
            <person name="Robinson-Rechavi M."/>
            <person name="Bouchez O."/>
            <person name="Lampietro C."/>
            <person name="Lopez Roques C."/>
            <person name="Donnadieu C."/>
            <person name="Postlethwait J."/>
            <person name="Bobe J."/>
            <person name="Dillon D."/>
            <person name="Chandos A."/>
            <person name="von Hippel F."/>
            <person name="Guiguen Y."/>
        </authorList>
    </citation>
    <scope>NUCLEOTIDE SEQUENCE</scope>
    <source>
        <strain evidence="1">YG-Jan2019</strain>
    </source>
</reference>
<gene>
    <name evidence="1" type="ORF">DPEC_G00106840</name>
</gene>
<accession>A0ACC2GY73</accession>
<name>A0ACC2GY73_DALPE</name>
<proteinExistence type="predicted"/>